<evidence type="ECO:0000313" key="2">
    <source>
        <dbReference type="Proteomes" id="UP000886998"/>
    </source>
</evidence>
<proteinExistence type="predicted"/>
<evidence type="ECO:0000313" key="1">
    <source>
        <dbReference type="EMBL" id="GFY72632.1"/>
    </source>
</evidence>
<organism evidence="1 2">
    <name type="scientific">Trichonephila inaurata madagascariensis</name>
    <dbReference type="NCBI Taxonomy" id="2747483"/>
    <lineage>
        <taxon>Eukaryota</taxon>
        <taxon>Metazoa</taxon>
        <taxon>Ecdysozoa</taxon>
        <taxon>Arthropoda</taxon>
        <taxon>Chelicerata</taxon>
        <taxon>Arachnida</taxon>
        <taxon>Araneae</taxon>
        <taxon>Araneomorphae</taxon>
        <taxon>Entelegynae</taxon>
        <taxon>Araneoidea</taxon>
        <taxon>Nephilidae</taxon>
        <taxon>Trichonephila</taxon>
        <taxon>Trichonephila inaurata</taxon>
    </lineage>
</organism>
<dbReference type="AlphaFoldDB" id="A0A8X6YLF7"/>
<keyword evidence="2" id="KW-1185">Reference proteome</keyword>
<accession>A0A8X6YLF7</accession>
<dbReference type="Proteomes" id="UP000886998">
    <property type="component" value="Unassembled WGS sequence"/>
</dbReference>
<reference evidence="1" key="1">
    <citation type="submission" date="2020-08" db="EMBL/GenBank/DDBJ databases">
        <title>Multicomponent nature underlies the extraordinary mechanical properties of spider dragline silk.</title>
        <authorList>
            <person name="Kono N."/>
            <person name="Nakamura H."/>
            <person name="Mori M."/>
            <person name="Yoshida Y."/>
            <person name="Ohtoshi R."/>
            <person name="Malay A.D."/>
            <person name="Moran D.A.P."/>
            <person name="Tomita M."/>
            <person name="Numata K."/>
            <person name="Arakawa K."/>
        </authorList>
    </citation>
    <scope>NUCLEOTIDE SEQUENCE</scope>
</reference>
<comment type="caution">
    <text evidence="1">The sequence shown here is derived from an EMBL/GenBank/DDBJ whole genome shotgun (WGS) entry which is preliminary data.</text>
</comment>
<protein>
    <submittedName>
        <fullName evidence="1">Uncharacterized protein</fullName>
    </submittedName>
</protein>
<sequence>MKKGNSTIEWSVSEKYKNSIVPAGVLTNLKMKADLSVTVDASDCANSSANSSSRSKSQLRFLYASALMWKRRHQVDSSVPIANDQKFTTTQRAAFPLRSA</sequence>
<name>A0A8X6YLF7_9ARAC</name>
<gene>
    <name evidence="1" type="ORF">TNIN_185361</name>
</gene>
<dbReference type="EMBL" id="BMAV01019559">
    <property type="protein sequence ID" value="GFY72632.1"/>
    <property type="molecule type" value="Genomic_DNA"/>
</dbReference>